<organism evidence="3 4">
    <name type="scientific">Elysia crispata</name>
    <name type="common">lettuce slug</name>
    <dbReference type="NCBI Taxonomy" id="231223"/>
    <lineage>
        <taxon>Eukaryota</taxon>
        <taxon>Metazoa</taxon>
        <taxon>Spiralia</taxon>
        <taxon>Lophotrochozoa</taxon>
        <taxon>Mollusca</taxon>
        <taxon>Gastropoda</taxon>
        <taxon>Heterobranchia</taxon>
        <taxon>Euthyneura</taxon>
        <taxon>Panpulmonata</taxon>
        <taxon>Sacoglossa</taxon>
        <taxon>Placobranchoidea</taxon>
        <taxon>Plakobranchidae</taxon>
        <taxon>Elysia</taxon>
    </lineage>
</organism>
<protein>
    <submittedName>
        <fullName evidence="3">Uncharacterized protein</fullName>
    </submittedName>
</protein>
<dbReference type="Proteomes" id="UP001283361">
    <property type="component" value="Unassembled WGS sequence"/>
</dbReference>
<dbReference type="AlphaFoldDB" id="A0AAE1DRL7"/>
<evidence type="ECO:0000256" key="1">
    <source>
        <dbReference type="SAM" id="Phobius"/>
    </source>
</evidence>
<feature type="signal peptide" evidence="2">
    <location>
        <begin position="1"/>
        <end position="21"/>
    </location>
</feature>
<reference evidence="3" key="1">
    <citation type="journal article" date="2023" name="G3 (Bethesda)">
        <title>A reference genome for the long-term kleptoplast-retaining sea slug Elysia crispata morphotype clarki.</title>
        <authorList>
            <person name="Eastman K.E."/>
            <person name="Pendleton A.L."/>
            <person name="Shaikh M.A."/>
            <person name="Suttiyut T."/>
            <person name="Ogas R."/>
            <person name="Tomko P."/>
            <person name="Gavelis G."/>
            <person name="Widhalm J.R."/>
            <person name="Wisecaver J.H."/>
        </authorList>
    </citation>
    <scope>NUCLEOTIDE SEQUENCE</scope>
    <source>
        <strain evidence="3">ECLA1</strain>
    </source>
</reference>
<keyword evidence="1" id="KW-1133">Transmembrane helix</keyword>
<sequence>MFPRFISLLAFILLLCAHGNAFRIRPAANLYDGANDNSTMEHHVIRERVKRRSRDCSVKTDVSLLNMNLMSQWAEEVMVRSLLEITVSKGGKPTGHDERNRWPRGIVPYKFDCGIRNKPLNVTLIIGTRLEKVKLNKGPRLLNSTLIIRTRLLNDTLIIKNRLLNVTLTKRTTLLNATLIIGTRLLSITLVIGTRLLSITLVIGNRLLSITLTIGTKFLSITLIIGTRLLNVTLIIGTRLLSITLLIGTRLLNVTLII</sequence>
<dbReference type="EMBL" id="JAWDGP010002719">
    <property type="protein sequence ID" value="KAK3780496.1"/>
    <property type="molecule type" value="Genomic_DNA"/>
</dbReference>
<proteinExistence type="predicted"/>
<keyword evidence="2" id="KW-0732">Signal</keyword>
<gene>
    <name evidence="3" type="ORF">RRG08_045159</name>
</gene>
<feature type="transmembrane region" description="Helical" evidence="1">
    <location>
        <begin position="206"/>
        <end position="226"/>
    </location>
</feature>
<evidence type="ECO:0000313" key="4">
    <source>
        <dbReference type="Proteomes" id="UP001283361"/>
    </source>
</evidence>
<comment type="caution">
    <text evidence="3">The sequence shown here is derived from an EMBL/GenBank/DDBJ whole genome shotgun (WGS) entry which is preliminary data.</text>
</comment>
<name>A0AAE1DRL7_9GAST</name>
<evidence type="ECO:0000256" key="2">
    <source>
        <dbReference type="SAM" id="SignalP"/>
    </source>
</evidence>
<evidence type="ECO:0000313" key="3">
    <source>
        <dbReference type="EMBL" id="KAK3780496.1"/>
    </source>
</evidence>
<keyword evidence="1" id="KW-0812">Transmembrane</keyword>
<accession>A0AAE1DRL7</accession>
<keyword evidence="4" id="KW-1185">Reference proteome</keyword>
<feature type="transmembrane region" description="Helical" evidence="1">
    <location>
        <begin position="232"/>
        <end position="252"/>
    </location>
</feature>
<feature type="chain" id="PRO_5042172028" evidence="2">
    <location>
        <begin position="22"/>
        <end position="258"/>
    </location>
</feature>
<keyword evidence="1" id="KW-0472">Membrane</keyword>